<reference evidence="2" key="1">
    <citation type="submission" date="2014-08" db="EMBL/GenBank/DDBJ databases">
        <authorList>
            <person name="Edwards T."/>
        </authorList>
    </citation>
    <scope>NUCLEOTIDE SEQUENCE [LARGE SCALE GENOMIC DNA]</scope>
</reference>
<dbReference type="AlphaFoldDB" id="A0A0K2VTP4"/>
<dbReference type="EMBL" id="CCND01000010">
    <property type="protein sequence ID" value="CDX53817.1"/>
    <property type="molecule type" value="Genomic_DNA"/>
</dbReference>
<dbReference type="Proteomes" id="UP000182888">
    <property type="component" value="Unassembled WGS sequence"/>
</dbReference>
<evidence type="ECO:0000313" key="2">
    <source>
        <dbReference type="Proteomes" id="UP000182888"/>
    </source>
</evidence>
<name>A0A0K2VTP4_MESPL</name>
<proteinExistence type="predicted"/>
<gene>
    <name evidence="1" type="ORF">MPL1032_180178</name>
</gene>
<sequence>MLEFAFMVTPLIVVTNLVADPKLNNVAGQIYFSICFQVSKHHWNQIETYL</sequence>
<organism evidence="1 2">
    <name type="scientific">Mesorhizobium plurifarium</name>
    <dbReference type="NCBI Taxonomy" id="69974"/>
    <lineage>
        <taxon>Bacteria</taxon>
        <taxon>Pseudomonadati</taxon>
        <taxon>Pseudomonadota</taxon>
        <taxon>Alphaproteobacteria</taxon>
        <taxon>Hyphomicrobiales</taxon>
        <taxon>Phyllobacteriaceae</taxon>
        <taxon>Mesorhizobium</taxon>
    </lineage>
</organism>
<protein>
    <submittedName>
        <fullName evidence="1">Uncharacterized protein</fullName>
    </submittedName>
</protein>
<accession>A0A0K2VTP4</accession>
<evidence type="ECO:0000313" key="1">
    <source>
        <dbReference type="EMBL" id="CDX53817.1"/>
    </source>
</evidence>